<feature type="transmembrane region" description="Helical" evidence="5">
    <location>
        <begin position="37"/>
        <end position="61"/>
    </location>
</feature>
<feature type="domain" description="Sodium/calcium exchanger membrane region" evidence="6">
    <location>
        <begin position="4"/>
        <end position="143"/>
    </location>
</feature>
<keyword evidence="8" id="KW-1185">Reference proteome</keyword>
<dbReference type="InterPro" id="IPR004837">
    <property type="entry name" value="NaCa_Exmemb"/>
</dbReference>
<name>A0A8B2NIP0_9HYPH</name>
<proteinExistence type="predicted"/>
<evidence type="ECO:0000313" key="7">
    <source>
        <dbReference type="EMBL" id="RAH98156.1"/>
    </source>
</evidence>
<dbReference type="AlphaFoldDB" id="A0A8B2NIP0"/>
<dbReference type="GO" id="GO:0005262">
    <property type="term" value="F:calcium channel activity"/>
    <property type="evidence" value="ECO:0007669"/>
    <property type="project" value="TreeGrafter"/>
</dbReference>
<feature type="transmembrane region" description="Helical" evidence="5">
    <location>
        <begin position="100"/>
        <end position="120"/>
    </location>
</feature>
<feature type="transmembrane region" description="Helical" evidence="5">
    <location>
        <begin position="6"/>
        <end position="25"/>
    </location>
</feature>
<dbReference type="EMBL" id="QHHQ01000007">
    <property type="protein sequence ID" value="RAH98156.1"/>
    <property type="molecule type" value="Genomic_DNA"/>
</dbReference>
<keyword evidence="4 5" id="KW-0472">Membrane</keyword>
<evidence type="ECO:0000256" key="4">
    <source>
        <dbReference type="ARBA" id="ARBA00023136"/>
    </source>
</evidence>
<accession>A0A8B2NIP0</accession>
<comment type="caution">
    <text evidence="7">The sequence shown here is derived from an EMBL/GenBank/DDBJ whole genome shotgun (WGS) entry which is preliminary data.</text>
</comment>
<comment type="subcellular location">
    <subcellularLocation>
        <location evidence="1">Membrane</location>
        <topology evidence="1">Multi-pass membrane protein</topology>
    </subcellularLocation>
</comment>
<evidence type="ECO:0000256" key="2">
    <source>
        <dbReference type="ARBA" id="ARBA00022692"/>
    </source>
</evidence>
<feature type="transmembrane region" description="Helical" evidence="5">
    <location>
        <begin position="67"/>
        <end position="88"/>
    </location>
</feature>
<dbReference type="InterPro" id="IPR044880">
    <property type="entry name" value="NCX_ion-bd_dom_sf"/>
</dbReference>
<reference evidence="7 8" key="1">
    <citation type="submission" date="2018-05" db="EMBL/GenBank/DDBJ databases">
        <title>Acuticoccus sediminis sp. nov., isolated from deep-sea sediment of Indian Ocean.</title>
        <authorList>
            <person name="Liu X."/>
            <person name="Lai Q."/>
            <person name="Du Y."/>
            <person name="Sun F."/>
            <person name="Zhang X."/>
            <person name="Wang S."/>
            <person name="Shao Z."/>
        </authorList>
    </citation>
    <scope>NUCLEOTIDE SEQUENCE [LARGE SCALE GENOMIC DNA]</scope>
    <source>
        <strain evidence="7 8">PTG4-2</strain>
    </source>
</reference>
<feature type="transmembrane region" description="Helical" evidence="5">
    <location>
        <begin position="126"/>
        <end position="143"/>
    </location>
</feature>
<dbReference type="GO" id="GO:0008273">
    <property type="term" value="F:calcium, potassium:sodium antiporter activity"/>
    <property type="evidence" value="ECO:0007669"/>
    <property type="project" value="TreeGrafter"/>
</dbReference>
<keyword evidence="2 5" id="KW-0812">Transmembrane</keyword>
<dbReference type="InterPro" id="IPR004481">
    <property type="entry name" value="K/Na/Ca-exchanger"/>
</dbReference>
<dbReference type="Proteomes" id="UP000249590">
    <property type="component" value="Unassembled WGS sequence"/>
</dbReference>
<sequence length="314" mass="31903">MTLALSIVGGLVGLFVGGELLVRGASNVAIRFGMSPLVVGVVIVGFGTSAPELVTCVRAALGGSPGIAVGNIVGSNIANILLILGAAALMRPFVTSRAAVLRDGSIVILTAVAFMGVAMTGMFTRVSGLVFVAALIAYVVYIIRSDRKEAAKSDDVPGEMSSSLGLSIFYVLLGLVGVIAGAEFLVSGSVELAQRYGVSEEVIGLTMVAVGTSLPELATSVVAALRKHSEIALGNVLGSNVYNAIGITGLTAVVQPVPVSPGMQAFDIPLMVAISVLLVVVVATGQRVTRWEGGLLMALYGGYIAFQATHGAAT</sequence>
<protein>
    <submittedName>
        <fullName evidence="7">Sodium:calcium antiporter</fullName>
    </submittedName>
</protein>
<dbReference type="NCBIfam" id="TIGR00367">
    <property type="entry name" value="calcium/sodium antiporter"/>
    <property type="match status" value="1"/>
</dbReference>
<evidence type="ECO:0000256" key="5">
    <source>
        <dbReference type="SAM" id="Phobius"/>
    </source>
</evidence>
<keyword evidence="3 5" id="KW-1133">Transmembrane helix</keyword>
<feature type="transmembrane region" description="Helical" evidence="5">
    <location>
        <begin position="232"/>
        <end position="254"/>
    </location>
</feature>
<dbReference type="RefSeq" id="WP_111350876.1">
    <property type="nucleotide sequence ID" value="NZ_JAIWKD010000005.1"/>
</dbReference>
<dbReference type="GO" id="GO:0005886">
    <property type="term" value="C:plasma membrane"/>
    <property type="evidence" value="ECO:0007669"/>
    <property type="project" value="TreeGrafter"/>
</dbReference>
<organism evidence="7 8">
    <name type="scientific">Acuticoccus sediminis</name>
    <dbReference type="NCBI Taxonomy" id="2184697"/>
    <lineage>
        <taxon>Bacteria</taxon>
        <taxon>Pseudomonadati</taxon>
        <taxon>Pseudomonadota</taxon>
        <taxon>Alphaproteobacteria</taxon>
        <taxon>Hyphomicrobiales</taxon>
        <taxon>Amorphaceae</taxon>
        <taxon>Acuticoccus</taxon>
    </lineage>
</organism>
<evidence type="ECO:0000259" key="6">
    <source>
        <dbReference type="Pfam" id="PF01699"/>
    </source>
</evidence>
<dbReference type="Gene3D" id="6.10.280.80">
    <property type="entry name" value="NCX, peripheral helical region"/>
    <property type="match status" value="1"/>
</dbReference>
<feature type="transmembrane region" description="Helical" evidence="5">
    <location>
        <begin position="202"/>
        <end position="225"/>
    </location>
</feature>
<evidence type="ECO:0000313" key="8">
    <source>
        <dbReference type="Proteomes" id="UP000249590"/>
    </source>
</evidence>
<feature type="transmembrane region" description="Helical" evidence="5">
    <location>
        <begin position="164"/>
        <end position="182"/>
    </location>
</feature>
<evidence type="ECO:0000256" key="1">
    <source>
        <dbReference type="ARBA" id="ARBA00004141"/>
    </source>
</evidence>
<feature type="domain" description="Sodium/calcium exchanger membrane region" evidence="6">
    <location>
        <begin position="167"/>
        <end position="307"/>
    </location>
</feature>
<dbReference type="Pfam" id="PF01699">
    <property type="entry name" value="Na_Ca_ex"/>
    <property type="match status" value="2"/>
</dbReference>
<dbReference type="OrthoDB" id="9794225at2"/>
<dbReference type="GO" id="GO:0006874">
    <property type="term" value="P:intracellular calcium ion homeostasis"/>
    <property type="evidence" value="ECO:0007669"/>
    <property type="project" value="TreeGrafter"/>
</dbReference>
<gene>
    <name evidence="7" type="ORF">DLJ53_25905</name>
</gene>
<feature type="transmembrane region" description="Helical" evidence="5">
    <location>
        <begin position="266"/>
        <end position="283"/>
    </location>
</feature>
<dbReference type="Gene3D" id="1.20.1420.30">
    <property type="entry name" value="NCX, central ion-binding region"/>
    <property type="match status" value="1"/>
</dbReference>
<evidence type="ECO:0000256" key="3">
    <source>
        <dbReference type="ARBA" id="ARBA00022989"/>
    </source>
</evidence>
<dbReference type="PANTHER" id="PTHR10846:SF8">
    <property type="entry name" value="INNER MEMBRANE PROTEIN YRBG"/>
    <property type="match status" value="1"/>
</dbReference>
<dbReference type="PANTHER" id="PTHR10846">
    <property type="entry name" value="SODIUM/POTASSIUM/CALCIUM EXCHANGER"/>
    <property type="match status" value="1"/>
</dbReference>